<accession>A0ABX0RUI1</accession>
<evidence type="ECO:0000313" key="1">
    <source>
        <dbReference type="EMBL" id="NIG21240.1"/>
    </source>
</evidence>
<proteinExistence type="predicted"/>
<dbReference type="Proteomes" id="UP001515780">
    <property type="component" value="Unassembled WGS sequence"/>
</dbReference>
<comment type="caution">
    <text evidence="1">The sequence shown here is derived from an EMBL/GenBank/DDBJ whole genome shotgun (WGS) entry which is preliminary data.</text>
</comment>
<gene>
    <name evidence="1" type="ORF">F3J37_21420</name>
</gene>
<protein>
    <submittedName>
        <fullName evidence="1">Uncharacterized protein</fullName>
    </submittedName>
</protein>
<dbReference type="EMBL" id="VWXC01000019">
    <property type="protein sequence ID" value="NIG21240.1"/>
    <property type="molecule type" value="Genomic_DNA"/>
</dbReference>
<organism evidence="1 2">
    <name type="scientific">Candidatus Pantoea communis</name>
    <dbReference type="NCBI Taxonomy" id="2608354"/>
    <lineage>
        <taxon>Bacteria</taxon>
        <taxon>Pseudomonadati</taxon>
        <taxon>Pseudomonadota</taxon>
        <taxon>Gammaproteobacteria</taxon>
        <taxon>Enterobacterales</taxon>
        <taxon>Erwiniaceae</taxon>
        <taxon>Pantoea</taxon>
    </lineage>
</organism>
<evidence type="ECO:0000313" key="2">
    <source>
        <dbReference type="Proteomes" id="UP001515780"/>
    </source>
</evidence>
<dbReference type="RefSeq" id="WP_166935615.1">
    <property type="nucleotide sequence ID" value="NZ_VWXC01000019.1"/>
</dbReference>
<reference evidence="1 2" key="1">
    <citation type="journal article" date="2019" name="bioRxiv">
        <title>Bacteria contribute to plant secondary compound degradation in a generalist herbivore system.</title>
        <authorList>
            <person name="Francoeur C.B."/>
            <person name="Khadempour L."/>
            <person name="Moreira-Soto R.D."/>
            <person name="Gotting K."/>
            <person name="Book A.J."/>
            <person name="Pinto-Tomas A.A."/>
            <person name="Keefover-Ring K."/>
            <person name="Currie C.R."/>
        </authorList>
    </citation>
    <scope>NUCLEOTIDE SEQUENCE [LARGE SCALE GENOMIC DNA]</scope>
    <source>
        <strain evidence="1">Al-1710</strain>
    </source>
</reference>
<sequence>MTISTNLTDMLQLAEFEGEMLKALAWQRSGLDDLDEQILLYGELPLTMNIQINVIYNLEFGMVQNRFLGSGCDEIVDSIRAMSIRLNPDLHKRISAEGRYEGLGDLEIARLEAI</sequence>
<keyword evidence="2" id="KW-1185">Reference proteome</keyword>
<name>A0ABX0RUI1_9GAMM</name>